<feature type="compositionally biased region" description="Basic and acidic residues" evidence="1">
    <location>
        <begin position="11"/>
        <end position="29"/>
    </location>
</feature>
<dbReference type="OrthoDB" id="8760027at2"/>
<evidence type="ECO:0000313" key="2">
    <source>
        <dbReference type="EMBL" id="AWL03530.1"/>
    </source>
</evidence>
<name>A0A2S2DDU9_9BURK</name>
<evidence type="ECO:0000256" key="1">
    <source>
        <dbReference type="SAM" id="MobiDB-lite"/>
    </source>
</evidence>
<dbReference type="KEGG" id="mtim:DIR46_03085"/>
<sequence>MRILATPTHGTRTERGEPDPPRERDRRDAPAGTWQAAQAERQRQAASHLPAPKRQEAAHEQRRAPSAPAGASAAARLDPEAAPHAWVEARRGHEGGAGREGGGGGREPAGAVATQALAAAPPDALEAGLIDAIAAQAPGQDLFELLLPGGERLGVLLAPGADQVLRILLSCSNAGLRRRLDEKSMELEQGLARRMQQATRLTVL</sequence>
<keyword evidence="3" id="KW-1185">Reference proteome</keyword>
<feature type="region of interest" description="Disordered" evidence="1">
    <location>
        <begin position="1"/>
        <end position="82"/>
    </location>
</feature>
<protein>
    <submittedName>
        <fullName evidence="2">Uncharacterized protein</fullName>
    </submittedName>
</protein>
<organism evidence="2 3">
    <name type="scientific">Massilia oculi</name>
    <dbReference type="NCBI Taxonomy" id="945844"/>
    <lineage>
        <taxon>Bacteria</taxon>
        <taxon>Pseudomonadati</taxon>
        <taxon>Pseudomonadota</taxon>
        <taxon>Betaproteobacteria</taxon>
        <taxon>Burkholderiales</taxon>
        <taxon>Oxalobacteraceae</taxon>
        <taxon>Telluria group</taxon>
        <taxon>Massilia</taxon>
    </lineage>
</organism>
<accession>A0A2S2DDU9</accession>
<dbReference type="Proteomes" id="UP000245820">
    <property type="component" value="Chromosome"/>
</dbReference>
<reference evidence="2 3" key="1">
    <citation type="submission" date="2018-05" db="EMBL/GenBank/DDBJ databases">
        <title>Complete genome sequence of Massilia oculi sp. nov. CCUG 43427T (=DSM 26321T), the type strain of M. oculi, and comparison with genome sequences of other Massilia strains.</title>
        <authorList>
            <person name="Zhu B."/>
        </authorList>
    </citation>
    <scope>NUCLEOTIDE SEQUENCE [LARGE SCALE GENOMIC DNA]</scope>
    <source>
        <strain evidence="2 3">CCUG 43427</strain>
    </source>
</reference>
<dbReference type="RefSeq" id="WP_109343933.1">
    <property type="nucleotide sequence ID" value="NZ_CP029343.1"/>
</dbReference>
<gene>
    <name evidence="2" type="ORF">DIR46_03085</name>
</gene>
<feature type="compositionally biased region" description="Low complexity" evidence="1">
    <location>
        <begin position="64"/>
        <end position="76"/>
    </location>
</feature>
<feature type="compositionally biased region" description="Basic and acidic residues" evidence="1">
    <location>
        <begin position="53"/>
        <end position="63"/>
    </location>
</feature>
<dbReference type="EMBL" id="CP029343">
    <property type="protein sequence ID" value="AWL03530.1"/>
    <property type="molecule type" value="Genomic_DNA"/>
</dbReference>
<proteinExistence type="predicted"/>
<dbReference type="AlphaFoldDB" id="A0A2S2DDU9"/>
<feature type="compositionally biased region" description="Low complexity" evidence="1">
    <location>
        <begin position="30"/>
        <end position="39"/>
    </location>
</feature>
<evidence type="ECO:0000313" key="3">
    <source>
        <dbReference type="Proteomes" id="UP000245820"/>
    </source>
</evidence>